<proteinExistence type="predicted"/>
<dbReference type="AlphaFoldDB" id="A0A913WST6"/>
<evidence type="ECO:0000313" key="4">
    <source>
        <dbReference type="Proteomes" id="UP000887567"/>
    </source>
</evidence>
<dbReference type="Pfam" id="PF11303">
    <property type="entry name" value="DUF3105"/>
    <property type="match status" value="1"/>
</dbReference>
<evidence type="ECO:0000256" key="2">
    <source>
        <dbReference type="SAM" id="Phobius"/>
    </source>
</evidence>
<dbReference type="OMA" id="HVITPYE"/>
<sequence>MASWKVALYSSVIVAVVIVLLILNFDYLPKRKRAEDFLLSRSSQIGLELSTIFPTTSENPKEDEELTLKDFETKTWNCKSMNTSFEHVRVNKSHSICYNEKKDPLMCFTDPVHCKQKLTNYDTRPVHWPKYGEYTYLPKSKWKYVLVHGGVLFLYHPCASNELVKKIKHIAGSCLHRHVITPYENLDPAQDFAVVAWGCLYSAKYFNSTVLRQWIRSNAMKAPAVHVVRTGGSGEGLVDPARIVSDRHESELCPSEKSMYEHSMKDTNEVMKKQDDSPHDEQTQKIEEHVSIKASERIVIVRGQDGKLRERHKFDSVNAAWALGSLVFLAAILVSVMLYVKPWRQRDYYWWRTEDLTYDSNSKFSLLKSKKLLGRWRKPKRSSSSAHAKLLGAIPEESDDDL</sequence>
<dbReference type="InterPro" id="IPR021454">
    <property type="entry name" value="DUF3105"/>
</dbReference>
<protein>
    <submittedName>
        <fullName evidence="3">Uncharacterized protein</fullName>
    </submittedName>
</protein>
<accession>A0A913WST6</accession>
<keyword evidence="2" id="KW-1133">Transmembrane helix</keyword>
<keyword evidence="2" id="KW-0472">Membrane</keyword>
<feature type="transmembrane region" description="Helical" evidence="2">
    <location>
        <begin position="319"/>
        <end position="340"/>
    </location>
</feature>
<dbReference type="GO" id="GO:0005737">
    <property type="term" value="C:cytoplasm"/>
    <property type="evidence" value="ECO:0007669"/>
    <property type="project" value="TreeGrafter"/>
</dbReference>
<dbReference type="Proteomes" id="UP000887567">
    <property type="component" value="Unplaced"/>
</dbReference>
<dbReference type="PANTHER" id="PTHR34179">
    <property type="entry name" value="TUMOR PROTEIN P53-INDUCIBLE PROTEIN 13"/>
    <property type="match status" value="1"/>
</dbReference>
<reference evidence="3" key="1">
    <citation type="submission" date="2022-11" db="UniProtKB">
        <authorList>
            <consortium name="EnsemblMetazoa"/>
        </authorList>
    </citation>
    <scope>IDENTIFICATION</scope>
</reference>
<dbReference type="GeneID" id="110232700"/>
<keyword evidence="4" id="KW-1185">Reference proteome</keyword>
<dbReference type="EnsemblMetazoa" id="XM_021037912.2">
    <property type="protein sequence ID" value="XP_020893571.1"/>
    <property type="gene ID" value="LOC110232700"/>
</dbReference>
<dbReference type="KEGG" id="epa:110232700"/>
<feature type="region of interest" description="Disordered" evidence="1">
    <location>
        <begin position="378"/>
        <end position="402"/>
    </location>
</feature>
<name>A0A913WST6_EXADI</name>
<dbReference type="OrthoDB" id="5960270at2759"/>
<feature type="transmembrane region" description="Helical" evidence="2">
    <location>
        <begin position="6"/>
        <end position="25"/>
    </location>
</feature>
<evidence type="ECO:0000256" key="1">
    <source>
        <dbReference type="SAM" id="MobiDB-lite"/>
    </source>
</evidence>
<evidence type="ECO:0000313" key="3">
    <source>
        <dbReference type="EnsemblMetazoa" id="XP_020893571.1"/>
    </source>
</evidence>
<organism evidence="3 4">
    <name type="scientific">Exaiptasia diaphana</name>
    <name type="common">Tropical sea anemone</name>
    <name type="synonym">Aiptasia pulchella</name>
    <dbReference type="NCBI Taxonomy" id="2652724"/>
    <lineage>
        <taxon>Eukaryota</taxon>
        <taxon>Metazoa</taxon>
        <taxon>Cnidaria</taxon>
        <taxon>Anthozoa</taxon>
        <taxon>Hexacorallia</taxon>
        <taxon>Actiniaria</taxon>
        <taxon>Aiptasiidae</taxon>
        <taxon>Exaiptasia</taxon>
    </lineage>
</organism>
<keyword evidence="2" id="KW-0812">Transmembrane</keyword>
<dbReference type="RefSeq" id="XP_020893571.1">
    <property type="nucleotide sequence ID" value="XM_021037912.2"/>
</dbReference>
<dbReference type="PANTHER" id="PTHR34179:SF1">
    <property type="entry name" value="TUMOR PROTEIN P53-INDUCIBLE PROTEIN 13"/>
    <property type="match status" value="1"/>
</dbReference>